<protein>
    <submittedName>
        <fullName evidence="1">Uncharacterized protein</fullName>
    </submittedName>
</protein>
<dbReference type="EMBL" id="SHKN01000005">
    <property type="protein sequence ID" value="RZT91309.1"/>
    <property type="molecule type" value="Genomic_DNA"/>
</dbReference>
<evidence type="ECO:0000313" key="1">
    <source>
        <dbReference type="EMBL" id="RZT91309.1"/>
    </source>
</evidence>
<dbReference type="AlphaFoldDB" id="A0A4V2FRQ0"/>
<dbReference type="Pfam" id="PF26622">
    <property type="entry name" value="DUF8199"/>
    <property type="match status" value="1"/>
</dbReference>
<dbReference type="InterPro" id="IPR058512">
    <property type="entry name" value="DUF8199"/>
</dbReference>
<dbReference type="OrthoDB" id="1120477at2"/>
<accession>A0A4V2FRQ0</accession>
<dbReference type="InterPro" id="IPR058060">
    <property type="entry name" value="HYC_CC_PP"/>
</dbReference>
<comment type="caution">
    <text evidence="1">The sequence shown here is derived from an EMBL/GenBank/DDBJ whole genome shotgun (WGS) entry which is preliminary data.</text>
</comment>
<organism evidence="1 2">
    <name type="scientific">Ancylomarina subtilis</name>
    <dbReference type="NCBI Taxonomy" id="1639035"/>
    <lineage>
        <taxon>Bacteria</taxon>
        <taxon>Pseudomonadati</taxon>
        <taxon>Bacteroidota</taxon>
        <taxon>Bacteroidia</taxon>
        <taxon>Marinilabiliales</taxon>
        <taxon>Marinifilaceae</taxon>
        <taxon>Ancylomarina</taxon>
    </lineage>
</organism>
<evidence type="ECO:0000313" key="2">
    <source>
        <dbReference type="Proteomes" id="UP000293562"/>
    </source>
</evidence>
<gene>
    <name evidence="1" type="ORF">EV201_3123</name>
</gene>
<dbReference type="RefSeq" id="WP_130308478.1">
    <property type="nucleotide sequence ID" value="NZ_SHKN01000005.1"/>
</dbReference>
<name>A0A4V2FRQ0_9BACT</name>
<dbReference type="NCBIfam" id="NF047658">
    <property type="entry name" value="HYC_CC_PP"/>
    <property type="match status" value="1"/>
</dbReference>
<keyword evidence="2" id="KW-1185">Reference proteome</keyword>
<dbReference type="Proteomes" id="UP000293562">
    <property type="component" value="Unassembled WGS sequence"/>
</dbReference>
<sequence>MLKKITHTLLTLVIFVLTTGMTFSAHYCGGNVKDVSFLSVTQSCCENPEGCCHDEAYTIKIENDFSISSYSFDFTQFEIVLPILIELIKVEDPIKAKVYSLRNTIPPPKIQTILSSLQTYLL</sequence>
<proteinExistence type="predicted"/>
<reference evidence="1 2" key="1">
    <citation type="submission" date="2019-02" db="EMBL/GenBank/DDBJ databases">
        <title>Genomic Encyclopedia of Type Strains, Phase IV (KMG-IV): sequencing the most valuable type-strain genomes for metagenomic binning, comparative biology and taxonomic classification.</title>
        <authorList>
            <person name="Goeker M."/>
        </authorList>
    </citation>
    <scope>NUCLEOTIDE SEQUENCE [LARGE SCALE GENOMIC DNA]</scope>
    <source>
        <strain evidence="1 2">DSM 28825</strain>
    </source>
</reference>